<dbReference type="AlphaFoldDB" id="A0A1G4MKE6"/>
<dbReference type="CDD" id="cd23996">
    <property type="entry name" value="LCL2-like"/>
    <property type="match status" value="1"/>
</dbReference>
<protein>
    <recommendedName>
        <fullName evidence="2">Long chronological lifespan protein 2</fullName>
    </recommendedName>
</protein>
<keyword evidence="3 4" id="KW-0732">Signal</keyword>
<dbReference type="InterPro" id="IPR034543">
    <property type="entry name" value="LCL2"/>
</dbReference>
<comment type="similarity">
    <text evidence="1">Belongs to the LCL2 family.</text>
</comment>
<evidence type="ECO:0000256" key="2">
    <source>
        <dbReference type="ARBA" id="ARBA00018534"/>
    </source>
</evidence>
<dbReference type="EMBL" id="LT598491">
    <property type="protein sequence ID" value="SCW04219.1"/>
    <property type="molecule type" value="Genomic_DNA"/>
</dbReference>
<evidence type="ECO:0000256" key="3">
    <source>
        <dbReference type="ARBA" id="ARBA00022729"/>
    </source>
</evidence>
<sequence length="128" mass="14182">MKYLLIIAVLASTSSAFIFDFNRGGQQQQQQQQQQASYEDVVLNNACSKYLCPDTLACVSGPEECPCPFPKSQLRCTLPDGQYICISKPATHDSKLNGIYDDPIKGPKAKNKGLRDCGWVENAYKESL</sequence>
<evidence type="ECO:0000313" key="6">
    <source>
        <dbReference type="Proteomes" id="UP000190831"/>
    </source>
</evidence>
<dbReference type="Proteomes" id="UP000190831">
    <property type="component" value="Chromosome H"/>
</dbReference>
<evidence type="ECO:0000313" key="5">
    <source>
        <dbReference type="EMBL" id="SCW04219.1"/>
    </source>
</evidence>
<feature type="chain" id="PRO_5009237421" description="Long chronological lifespan protein 2" evidence="4">
    <location>
        <begin position="17"/>
        <end position="128"/>
    </location>
</feature>
<evidence type="ECO:0000256" key="4">
    <source>
        <dbReference type="SAM" id="SignalP"/>
    </source>
</evidence>
<evidence type="ECO:0000256" key="1">
    <source>
        <dbReference type="ARBA" id="ARBA00010545"/>
    </source>
</evidence>
<accession>A0A1G4MKE6</accession>
<name>A0A1G4MKE6_LACFM</name>
<dbReference type="OMA" id="KPATHDE"/>
<dbReference type="GO" id="GO:0036503">
    <property type="term" value="P:ERAD pathway"/>
    <property type="evidence" value="ECO:0007669"/>
    <property type="project" value="TreeGrafter"/>
</dbReference>
<keyword evidence="6" id="KW-1185">Reference proteome</keyword>
<dbReference type="PANTHER" id="PTHR38425:SF1">
    <property type="entry name" value="LONG CHRONOLOGICAL LIFESPAN PROTEIN 2"/>
    <property type="match status" value="1"/>
</dbReference>
<gene>
    <name evidence="5" type="ORF">LAFE_0H08702G</name>
</gene>
<dbReference type="STRING" id="4955.A0A1G4MKE6"/>
<organism evidence="5 6">
    <name type="scientific">Lachancea fermentati</name>
    <name type="common">Zygosaccharomyces fermentati</name>
    <dbReference type="NCBI Taxonomy" id="4955"/>
    <lineage>
        <taxon>Eukaryota</taxon>
        <taxon>Fungi</taxon>
        <taxon>Dikarya</taxon>
        <taxon>Ascomycota</taxon>
        <taxon>Saccharomycotina</taxon>
        <taxon>Saccharomycetes</taxon>
        <taxon>Saccharomycetales</taxon>
        <taxon>Saccharomycetaceae</taxon>
        <taxon>Lachancea</taxon>
    </lineage>
</organism>
<reference evidence="5 6" key="1">
    <citation type="submission" date="2016-03" db="EMBL/GenBank/DDBJ databases">
        <authorList>
            <person name="Devillers H."/>
        </authorList>
    </citation>
    <scope>NUCLEOTIDE SEQUENCE [LARGE SCALE GENOMIC DNA]</scope>
    <source>
        <strain evidence="5">CBS 6772</strain>
    </source>
</reference>
<proteinExistence type="inferred from homology"/>
<feature type="signal peptide" evidence="4">
    <location>
        <begin position="1"/>
        <end position="16"/>
    </location>
</feature>
<dbReference type="PANTHER" id="PTHR38425">
    <property type="entry name" value="LONG CHRONOLOGICAL LIFESPAN PROTEIN 2"/>
    <property type="match status" value="1"/>
</dbReference>
<dbReference type="OrthoDB" id="2234316at2759"/>